<dbReference type="AlphaFoldDB" id="A0A6A4KZG3"/>
<evidence type="ECO:0000313" key="3">
    <source>
        <dbReference type="EMBL" id="KAE9450632.1"/>
    </source>
</evidence>
<evidence type="ECO:0000313" key="4">
    <source>
        <dbReference type="Proteomes" id="UP000428333"/>
    </source>
</evidence>
<dbReference type="Pfam" id="PF12937">
    <property type="entry name" value="F-box-like"/>
    <property type="match status" value="1"/>
</dbReference>
<evidence type="ECO:0000256" key="1">
    <source>
        <dbReference type="SAM" id="MobiDB-lite"/>
    </source>
</evidence>
<dbReference type="SUPFAM" id="SSF81383">
    <property type="entry name" value="F-box domain"/>
    <property type="match status" value="1"/>
</dbReference>
<dbReference type="InterPro" id="IPR001810">
    <property type="entry name" value="F-box_dom"/>
</dbReference>
<feature type="domain" description="F-box" evidence="2">
    <location>
        <begin position="106"/>
        <end position="141"/>
    </location>
</feature>
<gene>
    <name evidence="3" type="ORF">C3L33_17469</name>
</gene>
<protein>
    <recommendedName>
        <fullName evidence="2">F-box domain-containing protein</fullName>
    </recommendedName>
</protein>
<accession>A0A6A4KZG3</accession>
<dbReference type="EMBL" id="QEFC01002786">
    <property type="protein sequence ID" value="KAE9450632.1"/>
    <property type="molecule type" value="Genomic_DNA"/>
</dbReference>
<sequence>MAEANNDSGLGQEEKQKKGKSPVVENDHSYPIADGVGNDHCSIGSSDDYSYPIADGVGNKQCSIGLPDDYSSYPIADGVGNEHCSIGSSDDGAAEDSDPLVLFGSDIMMKILKNLDARSVALSLLVSRGWYGVASSDRLWTAKLGYDADCHFELVWAN</sequence>
<feature type="non-terminal residue" evidence="3">
    <location>
        <position position="1"/>
    </location>
</feature>
<dbReference type="Gene3D" id="1.20.1280.50">
    <property type="match status" value="1"/>
</dbReference>
<comment type="caution">
    <text evidence="3">The sequence shown here is derived from an EMBL/GenBank/DDBJ whole genome shotgun (WGS) entry which is preliminary data.</text>
</comment>
<reference evidence="3 4" key="1">
    <citation type="journal article" date="2019" name="Genome Biol. Evol.">
        <title>The Rhododendron genome and chromosomal organization provide insight into shared whole-genome duplications across the heath family (Ericaceae).</title>
        <authorList>
            <person name="Soza V.L."/>
            <person name="Lindsley D."/>
            <person name="Waalkes A."/>
            <person name="Ramage E."/>
            <person name="Patwardhan R.P."/>
            <person name="Burton J.N."/>
            <person name="Adey A."/>
            <person name="Kumar A."/>
            <person name="Qiu R."/>
            <person name="Shendure J."/>
            <person name="Hall B."/>
        </authorList>
    </citation>
    <scope>NUCLEOTIDE SEQUENCE [LARGE SCALE GENOMIC DNA]</scope>
    <source>
        <strain evidence="3">RSF 1966-606</strain>
    </source>
</reference>
<name>A0A6A4KZG3_9ERIC</name>
<dbReference type="OrthoDB" id="1743998at2759"/>
<dbReference type="InterPro" id="IPR036047">
    <property type="entry name" value="F-box-like_dom_sf"/>
</dbReference>
<feature type="region of interest" description="Disordered" evidence="1">
    <location>
        <begin position="1"/>
        <end position="39"/>
    </location>
</feature>
<proteinExistence type="predicted"/>
<dbReference type="PANTHER" id="PTHR48218">
    <property type="entry name" value="F-BOX DOMAIN CONTAINING PROTEIN"/>
    <property type="match status" value="1"/>
</dbReference>
<organism evidence="3 4">
    <name type="scientific">Rhododendron williamsianum</name>
    <dbReference type="NCBI Taxonomy" id="262921"/>
    <lineage>
        <taxon>Eukaryota</taxon>
        <taxon>Viridiplantae</taxon>
        <taxon>Streptophyta</taxon>
        <taxon>Embryophyta</taxon>
        <taxon>Tracheophyta</taxon>
        <taxon>Spermatophyta</taxon>
        <taxon>Magnoliopsida</taxon>
        <taxon>eudicotyledons</taxon>
        <taxon>Gunneridae</taxon>
        <taxon>Pentapetalae</taxon>
        <taxon>asterids</taxon>
        <taxon>Ericales</taxon>
        <taxon>Ericaceae</taxon>
        <taxon>Ericoideae</taxon>
        <taxon>Rhodoreae</taxon>
        <taxon>Rhododendron</taxon>
    </lineage>
</organism>
<dbReference type="Proteomes" id="UP000428333">
    <property type="component" value="Linkage Group LG10"/>
</dbReference>
<dbReference type="PANTHER" id="PTHR48218:SF3">
    <property type="entry name" value="OS07G0170800 PROTEIN"/>
    <property type="match status" value="1"/>
</dbReference>
<keyword evidence="4" id="KW-1185">Reference proteome</keyword>
<evidence type="ECO:0000259" key="2">
    <source>
        <dbReference type="Pfam" id="PF12937"/>
    </source>
</evidence>